<dbReference type="Pfam" id="PF00664">
    <property type="entry name" value="ABC_membrane"/>
    <property type="match status" value="1"/>
</dbReference>
<dbReference type="PROSITE" id="PS00211">
    <property type="entry name" value="ABC_TRANSPORTER_1"/>
    <property type="match status" value="1"/>
</dbReference>
<evidence type="ECO:0000256" key="2">
    <source>
        <dbReference type="ARBA" id="ARBA00022448"/>
    </source>
</evidence>
<keyword evidence="6 9" id="KW-0067">ATP-binding</keyword>
<dbReference type="PROSITE" id="PS50893">
    <property type="entry name" value="ABC_TRANSPORTER_2"/>
    <property type="match status" value="1"/>
</dbReference>
<gene>
    <name evidence="9" type="ORF">Psal009_01221</name>
</gene>
<keyword evidence="8" id="KW-0472">Membrane</keyword>
<dbReference type="SUPFAM" id="SSF52540">
    <property type="entry name" value="P-loop containing nucleoside triphosphate hydrolases"/>
    <property type="match status" value="1"/>
</dbReference>
<evidence type="ECO:0000256" key="1">
    <source>
        <dbReference type="ARBA" id="ARBA00004651"/>
    </source>
</evidence>
<keyword evidence="3" id="KW-1003">Cell membrane</keyword>
<dbReference type="InterPro" id="IPR036640">
    <property type="entry name" value="ABC1_TM_sf"/>
</dbReference>
<reference evidence="9 10" key="1">
    <citation type="submission" date="2019-04" db="EMBL/GenBank/DDBJ databases">
        <title>Complete genome sequencing of Piscirickettsia salmonis strain Psal-009.</title>
        <authorList>
            <person name="Schober I."/>
            <person name="Bunk B."/>
            <person name="Sproer C."/>
            <person name="Carril G.P."/>
            <person name="Riedel T."/>
            <person name="Flores-Herrera P.A."/>
            <person name="Nourdin-Galindo G."/>
            <person name="Marshall S.H."/>
            <person name="Overmann J."/>
        </authorList>
    </citation>
    <scope>NUCLEOTIDE SEQUENCE [LARGE SCALE GENOMIC DNA]</scope>
    <source>
        <strain evidence="9 10">Psal-009</strain>
    </source>
</reference>
<evidence type="ECO:0000313" key="9">
    <source>
        <dbReference type="EMBL" id="QGO05333.1"/>
    </source>
</evidence>
<dbReference type="InterPro" id="IPR039421">
    <property type="entry name" value="Type_1_exporter"/>
</dbReference>
<dbReference type="InterPro" id="IPR017871">
    <property type="entry name" value="ABC_transporter-like_CS"/>
</dbReference>
<dbReference type="PROSITE" id="PS50929">
    <property type="entry name" value="ABC_TM1F"/>
    <property type="match status" value="1"/>
</dbReference>
<dbReference type="GO" id="GO:0005886">
    <property type="term" value="C:plasma membrane"/>
    <property type="evidence" value="ECO:0007669"/>
    <property type="project" value="UniProtKB-SubCell"/>
</dbReference>
<sequence>MSKQIRRKISQLTPFLQPVVAHWRSMSLGLLLGLLTVIAGVGLLALSGWLISASAGAGLAMATALAFNYYLPGGAVRAFSLIRILGRYGERVVTHEATLRILTTLRVWFYQKIEPLAPAGLLKSRSGDLLSRIISDIDTLDEAYLRVVGPFLIAVLLSIILLFFLHFFSIEIAWCVFLLMVLSGFCVPLLALRLGHATGGSLVTELAQLRIHCIDSTQGLMELLSFGRERRAFAQLQTRQGRLLRLQARMNQIDALSQALILLFTGLALWLVLYLGVQLVLAQQLNGVNLALIAFAVLAAFEVIIPLPLAFQYLGRTGKAISRLLNLAEQQPAVLFTQDGINTNKSLDSSGNYSIEFDQVNFAYPGRETIFNNFNLCIHQGEKVAIVGSTGAGKTTLIQLLTRVFDPDSGMIKVGDHNLKDFSEPTLRRLMGAVSQRSYLFNMSVRDNLLLAKSTASDEELNQALKTVQLFDVVQQLPEGLDTWVGEHGSRFSGGQIRRIAVARALLADHPIVLLDEPTEGLDPLTADEFMKSLMTLMAGRTVLLITHRLTDVQGMDKIAVMENGQLIECGTEAQLLQANKRYASLYAQYYLV</sequence>
<keyword evidence="7" id="KW-1133">Transmembrane helix</keyword>
<dbReference type="GO" id="GO:0034775">
    <property type="term" value="P:glutathione transmembrane transport"/>
    <property type="evidence" value="ECO:0007669"/>
    <property type="project" value="InterPro"/>
</dbReference>
<evidence type="ECO:0000256" key="6">
    <source>
        <dbReference type="ARBA" id="ARBA00022840"/>
    </source>
</evidence>
<dbReference type="SMART" id="SM00382">
    <property type="entry name" value="AAA"/>
    <property type="match status" value="1"/>
</dbReference>
<dbReference type="RefSeq" id="WP_036779378.1">
    <property type="nucleotide sequence ID" value="NZ_CP012413.1"/>
</dbReference>
<dbReference type="GO" id="GO:0005524">
    <property type="term" value="F:ATP binding"/>
    <property type="evidence" value="ECO:0007669"/>
    <property type="project" value="UniProtKB-KW"/>
</dbReference>
<dbReference type="InterPro" id="IPR003593">
    <property type="entry name" value="AAA+_ATPase"/>
</dbReference>
<dbReference type="InterPro" id="IPR027417">
    <property type="entry name" value="P-loop_NTPase"/>
</dbReference>
<name>A0A9Q6LLE3_PISSA</name>
<keyword evidence="4" id="KW-0812">Transmembrane</keyword>
<comment type="subcellular location">
    <subcellularLocation>
        <location evidence="1">Cell membrane</location>
        <topology evidence="1">Multi-pass membrane protein</topology>
    </subcellularLocation>
</comment>
<keyword evidence="2" id="KW-0813">Transport</keyword>
<dbReference type="PANTHER" id="PTHR43394">
    <property type="entry name" value="ATP-DEPENDENT PERMEASE MDL1, MITOCHONDRIAL"/>
    <property type="match status" value="1"/>
</dbReference>
<dbReference type="GO" id="GO:0016887">
    <property type="term" value="F:ATP hydrolysis activity"/>
    <property type="evidence" value="ECO:0007669"/>
    <property type="project" value="InterPro"/>
</dbReference>
<dbReference type="InterPro" id="IPR014223">
    <property type="entry name" value="ABC_CydC/D"/>
</dbReference>
<dbReference type="AlphaFoldDB" id="A0A9Q6LLE3"/>
<dbReference type="SUPFAM" id="SSF90123">
    <property type="entry name" value="ABC transporter transmembrane region"/>
    <property type="match status" value="1"/>
</dbReference>
<dbReference type="Pfam" id="PF00005">
    <property type="entry name" value="ABC_tran"/>
    <property type="match status" value="1"/>
</dbReference>
<dbReference type="CDD" id="cd18585">
    <property type="entry name" value="ABC_6TM_CydC"/>
    <property type="match status" value="1"/>
</dbReference>
<dbReference type="InterPro" id="IPR011527">
    <property type="entry name" value="ABC1_TM_dom"/>
</dbReference>
<evidence type="ECO:0000256" key="5">
    <source>
        <dbReference type="ARBA" id="ARBA00022741"/>
    </source>
</evidence>
<dbReference type="Proteomes" id="UP000422232">
    <property type="component" value="Chromosome"/>
</dbReference>
<dbReference type="FunFam" id="3.40.50.300:FF:000221">
    <property type="entry name" value="Multidrug ABC transporter ATP-binding protein"/>
    <property type="match status" value="1"/>
</dbReference>
<dbReference type="Gene3D" id="3.40.50.300">
    <property type="entry name" value="P-loop containing nucleotide triphosphate hydrolases"/>
    <property type="match status" value="1"/>
</dbReference>
<keyword evidence="10" id="KW-1185">Reference proteome</keyword>
<dbReference type="InterPro" id="IPR003439">
    <property type="entry name" value="ABC_transporter-like_ATP-bd"/>
</dbReference>
<protein>
    <submittedName>
        <fullName evidence="9">ABC transporter ATP-binding protein</fullName>
    </submittedName>
</protein>
<dbReference type="GO" id="GO:0045454">
    <property type="term" value="P:cell redox homeostasis"/>
    <property type="evidence" value="ECO:0007669"/>
    <property type="project" value="InterPro"/>
</dbReference>
<evidence type="ECO:0000256" key="4">
    <source>
        <dbReference type="ARBA" id="ARBA00022692"/>
    </source>
</evidence>
<evidence type="ECO:0000256" key="7">
    <source>
        <dbReference type="ARBA" id="ARBA00022989"/>
    </source>
</evidence>
<evidence type="ECO:0000256" key="8">
    <source>
        <dbReference type="ARBA" id="ARBA00023136"/>
    </source>
</evidence>
<dbReference type="EMBL" id="CP038908">
    <property type="protein sequence ID" value="QGO05333.1"/>
    <property type="molecule type" value="Genomic_DNA"/>
</dbReference>
<accession>A0A9Q6LLE3</accession>
<dbReference type="GO" id="GO:0015421">
    <property type="term" value="F:ABC-type oligopeptide transporter activity"/>
    <property type="evidence" value="ECO:0007669"/>
    <property type="project" value="TreeGrafter"/>
</dbReference>
<dbReference type="PANTHER" id="PTHR43394:SF1">
    <property type="entry name" value="ATP-BINDING CASSETTE SUB-FAMILY B MEMBER 10, MITOCHONDRIAL"/>
    <property type="match status" value="1"/>
</dbReference>
<evidence type="ECO:0000256" key="3">
    <source>
        <dbReference type="ARBA" id="ARBA00022475"/>
    </source>
</evidence>
<keyword evidence="5" id="KW-0547">Nucleotide-binding</keyword>
<dbReference type="NCBIfam" id="TIGR02868">
    <property type="entry name" value="CydC"/>
    <property type="match status" value="1"/>
</dbReference>
<proteinExistence type="predicted"/>
<organism evidence="9 10">
    <name type="scientific">Piscirickettsia salmonis</name>
    <dbReference type="NCBI Taxonomy" id="1238"/>
    <lineage>
        <taxon>Bacteria</taxon>
        <taxon>Pseudomonadati</taxon>
        <taxon>Pseudomonadota</taxon>
        <taxon>Gammaproteobacteria</taxon>
        <taxon>Thiotrichales</taxon>
        <taxon>Piscirickettsiaceae</taxon>
        <taxon>Piscirickettsia</taxon>
    </lineage>
</organism>
<dbReference type="Gene3D" id="1.20.1560.10">
    <property type="entry name" value="ABC transporter type 1, transmembrane domain"/>
    <property type="match status" value="1"/>
</dbReference>
<evidence type="ECO:0000313" key="10">
    <source>
        <dbReference type="Proteomes" id="UP000422232"/>
    </source>
</evidence>